<evidence type="ECO:0000313" key="3">
    <source>
        <dbReference type="Proteomes" id="UP000005446"/>
    </source>
</evidence>
<organism evidence="2 3">
    <name type="scientific">Glarea lozoyensis (strain ATCC 74030 / MF5533)</name>
    <dbReference type="NCBI Taxonomy" id="1104152"/>
    <lineage>
        <taxon>Eukaryota</taxon>
        <taxon>Fungi</taxon>
        <taxon>Dikarya</taxon>
        <taxon>Ascomycota</taxon>
        <taxon>Pezizomycotina</taxon>
        <taxon>Leotiomycetes</taxon>
        <taxon>Helotiales</taxon>
        <taxon>Helotiaceae</taxon>
        <taxon>Glarea</taxon>
    </lineage>
</organism>
<proteinExistence type="predicted"/>
<name>H0EW10_GLAL7</name>
<keyword evidence="3" id="KW-1185">Reference proteome</keyword>
<protein>
    <submittedName>
        <fullName evidence="2">Uncharacterized protein</fullName>
    </submittedName>
</protein>
<evidence type="ECO:0000256" key="1">
    <source>
        <dbReference type="SAM" id="MobiDB-lite"/>
    </source>
</evidence>
<gene>
    <name evidence="2" type="ORF">M7I_6968</name>
</gene>
<dbReference type="InParanoid" id="H0EW10"/>
<dbReference type="Proteomes" id="UP000005446">
    <property type="component" value="Unassembled WGS sequence"/>
</dbReference>
<feature type="compositionally biased region" description="Low complexity" evidence="1">
    <location>
        <begin position="25"/>
        <end position="42"/>
    </location>
</feature>
<comment type="caution">
    <text evidence="2">The sequence shown here is derived from an EMBL/GenBank/DDBJ whole genome shotgun (WGS) entry which is preliminary data.</text>
</comment>
<feature type="compositionally biased region" description="Polar residues" evidence="1">
    <location>
        <begin position="1"/>
        <end position="10"/>
    </location>
</feature>
<dbReference type="HOGENOM" id="CLU_3260653_0_0_1"/>
<evidence type="ECO:0000313" key="2">
    <source>
        <dbReference type="EMBL" id="EHK97337.1"/>
    </source>
</evidence>
<feature type="region of interest" description="Disordered" evidence="1">
    <location>
        <begin position="1"/>
        <end position="42"/>
    </location>
</feature>
<dbReference type="EMBL" id="AGUE01000199">
    <property type="protein sequence ID" value="EHK97337.1"/>
    <property type="molecule type" value="Genomic_DNA"/>
</dbReference>
<sequence length="42" mass="4291">MLSSGSSTSPGFEEEEVRDIKEEVSSASEVGSSADASAPTWG</sequence>
<reference evidence="2 3" key="1">
    <citation type="journal article" date="2012" name="Eukaryot. Cell">
        <title>Genome sequence of the fungus Glarea lozoyensis: the first genome sequence of a species from the Helotiaceae family.</title>
        <authorList>
            <person name="Youssar L."/>
            <person name="Gruening B.A."/>
            <person name="Erxleben A."/>
            <person name="Guenther S."/>
            <person name="Huettel W."/>
        </authorList>
    </citation>
    <scope>NUCLEOTIDE SEQUENCE [LARGE SCALE GENOMIC DNA]</scope>
    <source>
        <strain evidence="3">ATCC 74030 / MF5533</strain>
    </source>
</reference>
<accession>H0EW10</accession>
<dbReference type="AlphaFoldDB" id="H0EW10"/>